<reference evidence="2 3" key="2">
    <citation type="journal article" date="2016" name="Microb. Ecol.">
        <title>Genome Characteristics of a Novel Type I Methanotroph (Sn10-6) Isolated from a Flooded Indian Rice Field.</title>
        <authorList>
            <person name="Rahalkar M.C."/>
            <person name="Pandit P.S."/>
            <person name="Dhakephalkar P.K."/>
            <person name="Pore S."/>
            <person name="Arora P."/>
            <person name="Kapse N."/>
        </authorList>
    </citation>
    <scope>NUCLEOTIDE SEQUENCE [LARGE SCALE GENOMIC DNA]</scope>
    <source>
        <strain evidence="2 3">Sn10-6</strain>
    </source>
</reference>
<dbReference type="AlphaFoldDB" id="A0A0F3IN10"/>
<name>A0A0F3IN10_9GAMM</name>
<keyword evidence="1" id="KW-0812">Transmembrane</keyword>
<keyword evidence="1" id="KW-1133">Transmembrane helix</keyword>
<evidence type="ECO:0000313" key="2">
    <source>
        <dbReference type="EMBL" id="KJV08057.1"/>
    </source>
</evidence>
<gene>
    <name evidence="2" type="ORF">VZ94_00400</name>
</gene>
<comment type="caution">
    <text evidence="2">The sequence shown here is derived from an EMBL/GenBank/DDBJ whole genome shotgun (WGS) entry which is preliminary data.</text>
</comment>
<evidence type="ECO:0000256" key="1">
    <source>
        <dbReference type="SAM" id="Phobius"/>
    </source>
</evidence>
<evidence type="ECO:0000313" key="3">
    <source>
        <dbReference type="Proteomes" id="UP000033684"/>
    </source>
</evidence>
<dbReference type="RefSeq" id="WP_045777696.1">
    <property type="nucleotide sequence ID" value="NZ_LAJX01000004.1"/>
</dbReference>
<keyword evidence="3" id="KW-1185">Reference proteome</keyword>
<keyword evidence="1" id="KW-0472">Membrane</keyword>
<accession>A0A0F3IN10</accession>
<sequence>MNLKEQLNLSDENYNLLFDIRRSVRYHDRRKSFFYAIQNVVSFLSVIMAGVVIMDAVKQGITPYWMISVGVIAAILSALDLVIGFSKKADMHSKLREKFADLEIDIITGPPSGEIWLEYQKKRLVIEKDEPAIYFAIDGLCRNELLIADGFSRLNDACHFAKVNWLQRLSAHWFHWQNATFFSIMFAS</sequence>
<dbReference type="OrthoDB" id="6891152at2"/>
<protein>
    <recommendedName>
        <fullName evidence="4">SMODS and SLOG-associating 2TM effector domain-containing protein</fullName>
    </recommendedName>
</protein>
<feature type="transmembrane region" description="Helical" evidence="1">
    <location>
        <begin position="32"/>
        <end position="53"/>
    </location>
</feature>
<feature type="transmembrane region" description="Helical" evidence="1">
    <location>
        <begin position="65"/>
        <end position="86"/>
    </location>
</feature>
<dbReference type="EMBL" id="LAJX01000004">
    <property type="protein sequence ID" value="KJV08057.1"/>
    <property type="molecule type" value="Genomic_DNA"/>
</dbReference>
<dbReference type="Proteomes" id="UP000033684">
    <property type="component" value="Unassembled WGS sequence"/>
</dbReference>
<proteinExistence type="predicted"/>
<reference evidence="3" key="1">
    <citation type="submission" date="2015-03" db="EMBL/GenBank/DDBJ databases">
        <title>Draft genome sequence of a novel methanotroph (Sn10-6) isolated from flooded ricefield rhizosphere in India.</title>
        <authorList>
            <person name="Pandit P.S."/>
            <person name="Pore S.D."/>
            <person name="Arora P."/>
            <person name="Kapse N.G."/>
            <person name="Dhakephalkar P.K."/>
            <person name="Rahalkar M.C."/>
        </authorList>
    </citation>
    <scope>NUCLEOTIDE SEQUENCE [LARGE SCALE GENOMIC DNA]</scope>
    <source>
        <strain evidence="3">Sn10-6</strain>
    </source>
</reference>
<organism evidence="2 3">
    <name type="scientific">Methylocucumis oryzae</name>
    <dbReference type="NCBI Taxonomy" id="1632867"/>
    <lineage>
        <taxon>Bacteria</taxon>
        <taxon>Pseudomonadati</taxon>
        <taxon>Pseudomonadota</taxon>
        <taxon>Gammaproteobacteria</taxon>
        <taxon>Methylococcales</taxon>
        <taxon>Methylococcaceae</taxon>
        <taxon>Methylocucumis</taxon>
    </lineage>
</organism>
<evidence type="ECO:0008006" key="4">
    <source>
        <dbReference type="Google" id="ProtNLM"/>
    </source>
</evidence>